<feature type="domain" description="Bacterial Ig-like" evidence="1">
    <location>
        <begin position="188"/>
        <end position="288"/>
    </location>
</feature>
<proteinExistence type="predicted"/>
<reference evidence="2 3" key="1">
    <citation type="submission" date="2020-08" db="EMBL/GenBank/DDBJ databases">
        <title>Cohnella phylogeny.</title>
        <authorList>
            <person name="Dunlap C."/>
        </authorList>
    </citation>
    <scope>NUCLEOTIDE SEQUENCE [LARGE SCALE GENOMIC DNA]</scope>
    <source>
        <strain evidence="2 3">DSM 28246</strain>
    </source>
</reference>
<evidence type="ECO:0000313" key="2">
    <source>
        <dbReference type="EMBL" id="MBB6671324.1"/>
    </source>
</evidence>
<dbReference type="AlphaFoldDB" id="A0A7X0RPL1"/>
<dbReference type="PROSITE" id="PS51257">
    <property type="entry name" value="PROKAR_LIPOPROTEIN"/>
    <property type="match status" value="1"/>
</dbReference>
<organism evidence="2 3">
    <name type="scientific">Cohnella nanjingensis</name>
    <dbReference type="NCBI Taxonomy" id="1387779"/>
    <lineage>
        <taxon>Bacteria</taxon>
        <taxon>Bacillati</taxon>
        <taxon>Bacillota</taxon>
        <taxon>Bacilli</taxon>
        <taxon>Bacillales</taxon>
        <taxon>Paenibacillaceae</taxon>
        <taxon>Cohnella</taxon>
    </lineage>
</organism>
<accession>A0A7X0RPL1</accession>
<name>A0A7X0RPL1_9BACL</name>
<protein>
    <recommendedName>
        <fullName evidence="1">Bacterial Ig-like domain-containing protein</fullName>
    </recommendedName>
</protein>
<dbReference type="EMBL" id="JACJVP010000020">
    <property type="protein sequence ID" value="MBB6671324.1"/>
    <property type="molecule type" value="Genomic_DNA"/>
</dbReference>
<dbReference type="InterPro" id="IPR046878">
    <property type="entry name" value="Big_14"/>
</dbReference>
<sequence length="291" mass="31692">MRKMLMVIALSLVSSGCEGQPRSDSVSTPSVVVDTTVAQLIDTVGNPDQVKRSARLPREQALAAANDYHPTTGKWFEEENGFNLITSYSSGDTEADSQVVAALGMIPDGRSVRFQLTSRDQTGKRVEQIAEYVADHKNTVDGRLDFSHKMPVHPDTNYLLSIEILSPEGLVEDTFISPLFVPPNELNARLNLKPPAADAGQTALSIYNAGPTDLYLGYGYGIYKKEAAGWKLVPNEMAVPAVATIIPPGGSFKEEVWITRKLQPGQYRLVKQIEGNQTPLSAKLAADFEVS</sequence>
<evidence type="ECO:0000259" key="1">
    <source>
        <dbReference type="Pfam" id="PF20251"/>
    </source>
</evidence>
<dbReference type="Proteomes" id="UP000547209">
    <property type="component" value="Unassembled WGS sequence"/>
</dbReference>
<keyword evidence="3" id="KW-1185">Reference proteome</keyword>
<gene>
    <name evidence="2" type="ORF">H7C19_11605</name>
</gene>
<evidence type="ECO:0000313" key="3">
    <source>
        <dbReference type="Proteomes" id="UP000547209"/>
    </source>
</evidence>
<dbReference type="Pfam" id="PF20251">
    <property type="entry name" value="Big_14"/>
    <property type="match status" value="1"/>
</dbReference>
<comment type="caution">
    <text evidence="2">The sequence shown here is derived from an EMBL/GenBank/DDBJ whole genome shotgun (WGS) entry which is preliminary data.</text>
</comment>